<accession>A0ACC2MBM4</accession>
<proteinExistence type="predicted"/>
<comment type="caution">
    <text evidence="1">The sequence shown here is derived from an EMBL/GenBank/DDBJ whole genome shotgun (WGS) entry which is preliminary data.</text>
</comment>
<gene>
    <name evidence="1" type="ORF">MRB53_004882</name>
</gene>
<evidence type="ECO:0000313" key="2">
    <source>
        <dbReference type="Proteomes" id="UP001234297"/>
    </source>
</evidence>
<protein>
    <submittedName>
        <fullName evidence="1">Uncharacterized protein</fullName>
    </submittedName>
</protein>
<dbReference type="EMBL" id="CM056810">
    <property type="protein sequence ID" value="KAJ8643134.1"/>
    <property type="molecule type" value="Genomic_DNA"/>
</dbReference>
<organism evidence="1 2">
    <name type="scientific">Persea americana</name>
    <name type="common">Avocado</name>
    <dbReference type="NCBI Taxonomy" id="3435"/>
    <lineage>
        <taxon>Eukaryota</taxon>
        <taxon>Viridiplantae</taxon>
        <taxon>Streptophyta</taxon>
        <taxon>Embryophyta</taxon>
        <taxon>Tracheophyta</taxon>
        <taxon>Spermatophyta</taxon>
        <taxon>Magnoliopsida</taxon>
        <taxon>Magnoliidae</taxon>
        <taxon>Laurales</taxon>
        <taxon>Lauraceae</taxon>
        <taxon>Persea</taxon>
    </lineage>
</organism>
<dbReference type="Proteomes" id="UP001234297">
    <property type="component" value="Chromosome 2"/>
</dbReference>
<keyword evidence="2" id="KW-1185">Reference proteome</keyword>
<name>A0ACC2MBM4_PERAE</name>
<sequence>MQMGERRGRGRAAEKAPGPGGDCCVDCGVAVRNEHRGGLLPVGRGGWGEIGQGSPDFWSHSREEPKKILFLMLVP</sequence>
<reference evidence="1 2" key="1">
    <citation type="journal article" date="2022" name="Hortic Res">
        <title>A haplotype resolved chromosomal level avocado genome allows analysis of novel avocado genes.</title>
        <authorList>
            <person name="Nath O."/>
            <person name="Fletcher S.J."/>
            <person name="Hayward A."/>
            <person name="Shaw L.M."/>
            <person name="Masouleh A.K."/>
            <person name="Furtado A."/>
            <person name="Henry R.J."/>
            <person name="Mitter N."/>
        </authorList>
    </citation>
    <scope>NUCLEOTIDE SEQUENCE [LARGE SCALE GENOMIC DNA]</scope>
    <source>
        <strain evidence="2">cv. Hass</strain>
    </source>
</reference>
<evidence type="ECO:0000313" key="1">
    <source>
        <dbReference type="EMBL" id="KAJ8643134.1"/>
    </source>
</evidence>